<dbReference type="EMBL" id="CACTIH010009069">
    <property type="protein sequence ID" value="CAA3022437.1"/>
    <property type="molecule type" value="Genomic_DNA"/>
</dbReference>
<proteinExistence type="predicted"/>
<protein>
    <submittedName>
        <fullName evidence="2">Uncharacterized protein</fullName>
    </submittedName>
</protein>
<evidence type="ECO:0000313" key="3">
    <source>
        <dbReference type="Proteomes" id="UP000594638"/>
    </source>
</evidence>
<dbReference type="AlphaFoldDB" id="A0A8S0UWD9"/>
<dbReference type="Gramene" id="OE9A048699T2">
    <property type="protein sequence ID" value="OE9A048699C2"/>
    <property type="gene ID" value="OE9A048699"/>
</dbReference>
<organism evidence="2 3">
    <name type="scientific">Olea europaea subsp. europaea</name>
    <dbReference type="NCBI Taxonomy" id="158383"/>
    <lineage>
        <taxon>Eukaryota</taxon>
        <taxon>Viridiplantae</taxon>
        <taxon>Streptophyta</taxon>
        <taxon>Embryophyta</taxon>
        <taxon>Tracheophyta</taxon>
        <taxon>Spermatophyta</taxon>
        <taxon>Magnoliopsida</taxon>
        <taxon>eudicotyledons</taxon>
        <taxon>Gunneridae</taxon>
        <taxon>Pentapetalae</taxon>
        <taxon>asterids</taxon>
        <taxon>lamiids</taxon>
        <taxon>Lamiales</taxon>
        <taxon>Oleaceae</taxon>
        <taxon>Oleeae</taxon>
        <taxon>Olea</taxon>
    </lineage>
</organism>
<dbReference type="Gramene" id="OE9A048699T1">
    <property type="protein sequence ID" value="OE9A048699C1"/>
    <property type="gene ID" value="OE9A048699"/>
</dbReference>
<feature type="region of interest" description="Disordered" evidence="1">
    <location>
        <begin position="102"/>
        <end position="141"/>
    </location>
</feature>
<dbReference type="Gramene" id="OE9A048699T3">
    <property type="protein sequence ID" value="OE9A048699C3"/>
    <property type="gene ID" value="OE9A048699"/>
</dbReference>
<comment type="caution">
    <text evidence="2">The sequence shown here is derived from an EMBL/GenBank/DDBJ whole genome shotgun (WGS) entry which is preliminary data.</text>
</comment>
<evidence type="ECO:0000313" key="2">
    <source>
        <dbReference type="EMBL" id="CAA3022437.1"/>
    </source>
</evidence>
<keyword evidence="3" id="KW-1185">Reference proteome</keyword>
<dbReference type="Proteomes" id="UP000594638">
    <property type="component" value="Unassembled WGS sequence"/>
</dbReference>
<feature type="compositionally biased region" description="Low complexity" evidence="1">
    <location>
        <begin position="109"/>
        <end position="126"/>
    </location>
</feature>
<sequence length="201" mass="22280">MASRDEFNKKRPLRPNFKTIQKMIAELRVLKTSSSTYKKKTVDLVAVNKRLQPTAEEEDPKAVLLRKGKRATDSLRGPTVARPASVRWQTTIPTGVAIRERVTPPPEAPATTTAPVDTPLPATPLAQVSRQQRKKRARPKKEMDFLGISSGEPVGEVLEALLPEMTVVAMVHNRYCTEEWRDHTASCTTKDLVAANNACIA</sequence>
<gene>
    <name evidence="2" type="ORF">OLEA9_A048699</name>
</gene>
<reference evidence="2 3" key="1">
    <citation type="submission" date="2019-12" db="EMBL/GenBank/DDBJ databases">
        <authorList>
            <person name="Alioto T."/>
            <person name="Alioto T."/>
            <person name="Gomez Garrido J."/>
        </authorList>
    </citation>
    <scope>NUCLEOTIDE SEQUENCE [LARGE SCALE GENOMIC DNA]</scope>
</reference>
<accession>A0A8S0UWD9</accession>
<name>A0A8S0UWD9_OLEEU</name>
<evidence type="ECO:0000256" key="1">
    <source>
        <dbReference type="SAM" id="MobiDB-lite"/>
    </source>
</evidence>